<reference evidence="3" key="1">
    <citation type="journal article" date="2019" name="Int. J. Syst. Evol. Microbiol.">
        <title>The Global Catalogue of Microorganisms (GCM) 10K type strain sequencing project: providing services to taxonomists for standard genome sequencing and annotation.</title>
        <authorList>
            <consortium name="The Broad Institute Genomics Platform"/>
            <consortium name="The Broad Institute Genome Sequencing Center for Infectious Disease"/>
            <person name="Wu L."/>
            <person name="Ma J."/>
        </authorList>
    </citation>
    <scope>NUCLEOTIDE SEQUENCE [LARGE SCALE GENOMIC DNA]</scope>
    <source>
        <strain evidence="3">CGMCC-1.15741</strain>
    </source>
</reference>
<dbReference type="EMBL" id="JBHSSW010000014">
    <property type="protein sequence ID" value="MFC6198827.1"/>
    <property type="molecule type" value="Genomic_DNA"/>
</dbReference>
<accession>A0ABW1SBC1</accession>
<organism evidence="2 3">
    <name type="scientific">Ponticaulis profundi</name>
    <dbReference type="NCBI Taxonomy" id="2665222"/>
    <lineage>
        <taxon>Bacteria</taxon>
        <taxon>Pseudomonadati</taxon>
        <taxon>Pseudomonadota</taxon>
        <taxon>Alphaproteobacteria</taxon>
        <taxon>Hyphomonadales</taxon>
        <taxon>Hyphomonadaceae</taxon>
        <taxon>Ponticaulis</taxon>
    </lineage>
</organism>
<dbReference type="PANTHER" id="PTHR35813">
    <property type="entry name" value="INNER MEMBRANE PROTEIN YBAN"/>
    <property type="match status" value="1"/>
</dbReference>
<sequence>MTQGMVRIFWLLGGFLFTGLAFIGVALPLVPTTPFLLLAAFCFSRSSKRFNDWLYNHRMFGPLLVNWNRYGAIGPRAKISAIACMIATPVLSYFLGAKLWVVACQIPVLLGSAIFILTRPNGPSPGAEAPDEVD</sequence>
<dbReference type="RefSeq" id="WP_377379387.1">
    <property type="nucleotide sequence ID" value="NZ_JBHSSW010000014.1"/>
</dbReference>
<dbReference type="Pfam" id="PF04304">
    <property type="entry name" value="DUF454"/>
    <property type="match status" value="1"/>
</dbReference>
<keyword evidence="1" id="KW-1133">Transmembrane helix</keyword>
<dbReference type="PIRSF" id="PIRSF016789">
    <property type="entry name" value="DUF454"/>
    <property type="match status" value="1"/>
</dbReference>
<dbReference type="Proteomes" id="UP001596303">
    <property type="component" value="Unassembled WGS sequence"/>
</dbReference>
<keyword evidence="3" id="KW-1185">Reference proteome</keyword>
<evidence type="ECO:0000256" key="1">
    <source>
        <dbReference type="SAM" id="Phobius"/>
    </source>
</evidence>
<keyword evidence="1" id="KW-0812">Transmembrane</keyword>
<feature type="transmembrane region" description="Helical" evidence="1">
    <location>
        <begin position="99"/>
        <end position="117"/>
    </location>
</feature>
<proteinExistence type="predicted"/>
<keyword evidence="1" id="KW-0472">Membrane</keyword>
<comment type="caution">
    <text evidence="2">The sequence shown here is derived from an EMBL/GenBank/DDBJ whole genome shotgun (WGS) entry which is preliminary data.</text>
</comment>
<dbReference type="PANTHER" id="PTHR35813:SF1">
    <property type="entry name" value="INNER MEMBRANE PROTEIN YBAN"/>
    <property type="match status" value="1"/>
</dbReference>
<protein>
    <submittedName>
        <fullName evidence="2">YbaN family protein</fullName>
    </submittedName>
</protein>
<dbReference type="InterPro" id="IPR007401">
    <property type="entry name" value="DUF454"/>
</dbReference>
<evidence type="ECO:0000313" key="3">
    <source>
        <dbReference type="Proteomes" id="UP001596303"/>
    </source>
</evidence>
<gene>
    <name evidence="2" type="ORF">ACFQDM_12100</name>
</gene>
<name>A0ABW1SBC1_9PROT</name>
<evidence type="ECO:0000313" key="2">
    <source>
        <dbReference type="EMBL" id="MFC6198827.1"/>
    </source>
</evidence>